<dbReference type="InterPro" id="IPR032710">
    <property type="entry name" value="NTF2-like_dom_sf"/>
</dbReference>
<gene>
    <name evidence="2" type="ORF">RM590_32950</name>
</gene>
<name>A0ABU2N3R1_9ACTN</name>
<proteinExistence type="predicted"/>
<evidence type="ECO:0000313" key="2">
    <source>
        <dbReference type="EMBL" id="MDT0347349.1"/>
    </source>
</evidence>
<evidence type="ECO:0000259" key="1">
    <source>
        <dbReference type="Pfam" id="PF13577"/>
    </source>
</evidence>
<organism evidence="2 3">
    <name type="scientific">Streptomyces litchfieldiae</name>
    <dbReference type="NCBI Taxonomy" id="3075543"/>
    <lineage>
        <taxon>Bacteria</taxon>
        <taxon>Bacillati</taxon>
        <taxon>Actinomycetota</taxon>
        <taxon>Actinomycetes</taxon>
        <taxon>Kitasatosporales</taxon>
        <taxon>Streptomycetaceae</taxon>
        <taxon>Streptomyces</taxon>
    </lineage>
</organism>
<dbReference type="InterPro" id="IPR037401">
    <property type="entry name" value="SnoaL-like"/>
</dbReference>
<dbReference type="RefSeq" id="WP_311708476.1">
    <property type="nucleotide sequence ID" value="NZ_JAVREL010000031.1"/>
</dbReference>
<dbReference type="Proteomes" id="UP001183246">
    <property type="component" value="Unassembled WGS sequence"/>
</dbReference>
<feature type="domain" description="SnoaL-like" evidence="1">
    <location>
        <begin position="25"/>
        <end position="156"/>
    </location>
</feature>
<comment type="caution">
    <text evidence="2">The sequence shown here is derived from an EMBL/GenBank/DDBJ whole genome shotgun (WGS) entry which is preliminary data.</text>
</comment>
<reference evidence="3" key="1">
    <citation type="submission" date="2023-07" db="EMBL/GenBank/DDBJ databases">
        <title>30 novel species of actinomycetes from the DSMZ collection.</title>
        <authorList>
            <person name="Nouioui I."/>
        </authorList>
    </citation>
    <scope>NUCLEOTIDE SEQUENCE [LARGE SCALE GENOMIC DNA]</scope>
    <source>
        <strain evidence="3">DSM 44938</strain>
    </source>
</reference>
<dbReference type="Pfam" id="PF13577">
    <property type="entry name" value="SnoaL_4"/>
    <property type="match status" value="1"/>
</dbReference>
<accession>A0ABU2N3R1</accession>
<dbReference type="SUPFAM" id="SSF54427">
    <property type="entry name" value="NTF2-like"/>
    <property type="match status" value="1"/>
</dbReference>
<keyword evidence="3" id="KW-1185">Reference proteome</keyword>
<protein>
    <submittedName>
        <fullName evidence="2">Nuclear transport factor 2 family protein</fullName>
    </submittedName>
</protein>
<dbReference type="EMBL" id="JAVREL010000031">
    <property type="protein sequence ID" value="MDT0347349.1"/>
    <property type="molecule type" value="Genomic_DNA"/>
</dbReference>
<evidence type="ECO:0000313" key="3">
    <source>
        <dbReference type="Proteomes" id="UP001183246"/>
    </source>
</evidence>
<sequence length="176" mass="19483">MTTTSATPTLVELSRKVAELSDRVRELTDRSEISTLVDAYFLSMDRRRFDSETVASLFTPDVTFDFPVGGSDLSDYAEAFGEVFGWYKFTHHVSGNHIVRLDGDRATLRWNAIMVHVHSDATVTARGLEPGARFDTGGVFEAEAVRTADGWRFRRLVLTDEVGWTNGTPPPAGPAL</sequence>
<dbReference type="Gene3D" id="3.10.450.50">
    <property type="match status" value="1"/>
</dbReference>